<reference evidence="22" key="1">
    <citation type="submission" date="2023-03" db="EMBL/GenBank/DDBJ databases">
        <title>Mating type loci evolution in Malassezia.</title>
        <authorList>
            <person name="Coelho M.A."/>
        </authorList>
    </citation>
    <scope>NUCLEOTIDE SEQUENCE</scope>
    <source>
        <strain evidence="22">CBS 11721</strain>
    </source>
</reference>
<keyword evidence="7 19" id="KW-0055">Arginine biosynthesis</keyword>
<dbReference type="PANTHER" id="PTHR23342">
    <property type="entry name" value="N-ACETYLGLUTAMATE SYNTHASE"/>
    <property type="match status" value="1"/>
</dbReference>
<dbReference type="InterPro" id="IPR036393">
    <property type="entry name" value="AceGlu_kinase-like_sf"/>
</dbReference>
<evidence type="ECO:0000256" key="17">
    <source>
        <dbReference type="ARBA" id="ARBA00023268"/>
    </source>
</evidence>
<dbReference type="GO" id="GO:0070401">
    <property type="term" value="F:NADP+ binding"/>
    <property type="evidence" value="ECO:0007669"/>
    <property type="project" value="InterPro"/>
</dbReference>
<evidence type="ECO:0000256" key="2">
    <source>
        <dbReference type="ARBA" id="ARBA00004828"/>
    </source>
</evidence>
<evidence type="ECO:0000256" key="9">
    <source>
        <dbReference type="ARBA" id="ARBA00022679"/>
    </source>
</evidence>
<dbReference type="SUPFAM" id="SSF55347">
    <property type="entry name" value="Glyceraldehyde-3-phosphate dehydrogenase-like, C-terminal domain"/>
    <property type="match status" value="1"/>
</dbReference>
<dbReference type="SUPFAM" id="SSF53633">
    <property type="entry name" value="Carbamate kinase-like"/>
    <property type="match status" value="1"/>
</dbReference>
<dbReference type="Pfam" id="PF00696">
    <property type="entry name" value="AA_kinase"/>
    <property type="match status" value="1"/>
</dbReference>
<name>A0AAF0EQA5_9BASI</name>
<comment type="pathway">
    <text evidence="2 19">Amino-acid biosynthesis; L-arginine biosynthesis; N(2)-acetyl-L-ornithine from L-glutamate: step 2/4.</text>
</comment>
<dbReference type="PANTHER" id="PTHR23342:SF0">
    <property type="entry name" value="N-ACETYLGLUTAMATE SYNTHASE, MITOCHONDRIAL"/>
    <property type="match status" value="1"/>
</dbReference>
<keyword evidence="14" id="KW-0809">Transit peptide</keyword>
<comment type="catalytic activity">
    <reaction evidence="18">
        <text>N-acetyl-L-glutamate + ATP = N-acetyl-L-glutamyl 5-phosphate + ADP</text>
        <dbReference type="Rhea" id="RHEA:14629"/>
        <dbReference type="ChEBI" id="CHEBI:30616"/>
        <dbReference type="ChEBI" id="CHEBI:44337"/>
        <dbReference type="ChEBI" id="CHEBI:57936"/>
        <dbReference type="ChEBI" id="CHEBI:456216"/>
        <dbReference type="EC" id="2.7.2.8"/>
    </reaction>
</comment>
<evidence type="ECO:0000256" key="7">
    <source>
        <dbReference type="ARBA" id="ARBA00022571"/>
    </source>
</evidence>
<dbReference type="InterPro" id="IPR036291">
    <property type="entry name" value="NAD(P)-bd_dom_sf"/>
</dbReference>
<dbReference type="InterPro" id="IPR006855">
    <property type="entry name" value="Vertebrate-like_GNAT_dom"/>
</dbReference>
<dbReference type="Proteomes" id="UP001219933">
    <property type="component" value="Chromosome 2"/>
</dbReference>
<keyword evidence="8 19" id="KW-0028">Amino-acid biosynthesis</keyword>
<dbReference type="InterPro" id="IPR004662">
    <property type="entry name" value="AcgluKinase_fam"/>
</dbReference>
<dbReference type="Gene3D" id="3.40.50.720">
    <property type="entry name" value="NAD(P)-binding Rossmann-like Domain"/>
    <property type="match status" value="1"/>
</dbReference>
<gene>
    <name evidence="22" type="ORF">MCUN1_001214</name>
</gene>
<dbReference type="AlphaFoldDB" id="A0AAF0EQA5"/>
<dbReference type="CDD" id="cd24149">
    <property type="entry name" value="AGPR_N_ARG5_6_like"/>
    <property type="match status" value="1"/>
</dbReference>
<keyword evidence="10 19" id="KW-0547">Nucleotide-binding</keyword>
<evidence type="ECO:0000256" key="6">
    <source>
        <dbReference type="ARBA" id="ARBA00013065"/>
    </source>
</evidence>
<dbReference type="GO" id="GO:0051287">
    <property type="term" value="F:NAD binding"/>
    <property type="evidence" value="ECO:0007669"/>
    <property type="project" value="UniProtKB-UniRule"/>
</dbReference>
<evidence type="ECO:0000256" key="13">
    <source>
        <dbReference type="ARBA" id="ARBA00022857"/>
    </source>
</evidence>
<evidence type="ECO:0000256" key="1">
    <source>
        <dbReference type="ARBA" id="ARBA00004173"/>
    </source>
</evidence>
<keyword evidence="12 19" id="KW-0067">ATP-binding</keyword>
<dbReference type="PROSITE" id="PS51731">
    <property type="entry name" value="GNAT_NAGS"/>
    <property type="match status" value="1"/>
</dbReference>
<comment type="similarity">
    <text evidence="4 19">In the N-terminal section; belongs to the acetylglutamate kinase family.</text>
</comment>
<evidence type="ECO:0000256" key="12">
    <source>
        <dbReference type="ARBA" id="ARBA00022840"/>
    </source>
</evidence>
<keyword evidence="9 19" id="KW-0808">Transferase</keyword>
<dbReference type="InterPro" id="IPR000534">
    <property type="entry name" value="Semialdehyde_DH_NAD-bd"/>
</dbReference>
<evidence type="ECO:0000256" key="8">
    <source>
        <dbReference type="ARBA" id="ARBA00022605"/>
    </source>
</evidence>
<dbReference type="Gene3D" id="3.30.360.10">
    <property type="entry name" value="Dihydrodipicolinate Reductase, domain 2"/>
    <property type="match status" value="1"/>
</dbReference>
<evidence type="ECO:0000256" key="15">
    <source>
        <dbReference type="ARBA" id="ARBA00023002"/>
    </source>
</evidence>
<evidence type="ECO:0000256" key="19">
    <source>
        <dbReference type="PIRNR" id="PIRNR036440"/>
    </source>
</evidence>
<dbReference type="GO" id="GO:0006526">
    <property type="term" value="P:L-arginine biosynthetic process"/>
    <property type="evidence" value="ECO:0007669"/>
    <property type="project" value="UniProtKB-UniRule"/>
</dbReference>
<proteinExistence type="inferred from homology"/>
<dbReference type="EC" id="2.7.2.8" evidence="6"/>
<comment type="pathway">
    <text evidence="3 19">Amino-acid biosynthesis; L-arginine biosynthesis; N(2)-acetyl-L-ornithine from L-glutamate: step 3/4.</text>
</comment>
<dbReference type="CDD" id="cd23936">
    <property type="entry name" value="AGPR_C_ARG5_6_like"/>
    <property type="match status" value="1"/>
</dbReference>
<dbReference type="PIRSF" id="PIRSF036440">
    <property type="entry name" value="ARG5-6"/>
    <property type="match status" value="1"/>
</dbReference>
<dbReference type="GO" id="GO:0003942">
    <property type="term" value="F:N-acetyl-gamma-glutamyl-phosphate reductase activity"/>
    <property type="evidence" value="ECO:0007669"/>
    <property type="project" value="UniProtKB-UniRule"/>
</dbReference>
<dbReference type="InterPro" id="IPR041734">
    <property type="entry name" value="NAGK-fArgBP"/>
</dbReference>
<dbReference type="NCBIfam" id="TIGR00761">
    <property type="entry name" value="argB"/>
    <property type="match status" value="1"/>
</dbReference>
<evidence type="ECO:0000256" key="16">
    <source>
        <dbReference type="ARBA" id="ARBA00023128"/>
    </source>
</evidence>
<evidence type="ECO:0000256" key="18">
    <source>
        <dbReference type="ARBA" id="ARBA00048141"/>
    </source>
</evidence>
<evidence type="ECO:0000313" key="22">
    <source>
        <dbReference type="EMBL" id="WFD34375.1"/>
    </source>
</evidence>
<dbReference type="FunFam" id="3.40.1160.10:FF:000046">
    <property type="entry name" value="N-acetylglutamate kinase / N-acetylglutamate synthase"/>
    <property type="match status" value="1"/>
</dbReference>
<dbReference type="GO" id="GO:0005524">
    <property type="term" value="F:ATP binding"/>
    <property type="evidence" value="ECO:0007669"/>
    <property type="project" value="UniProtKB-UniRule"/>
</dbReference>
<comment type="subcellular location">
    <subcellularLocation>
        <location evidence="1 19">Mitochondrion</location>
    </subcellularLocation>
</comment>
<keyword evidence="23" id="KW-1185">Reference proteome</keyword>
<evidence type="ECO:0000313" key="23">
    <source>
        <dbReference type="Proteomes" id="UP001219933"/>
    </source>
</evidence>
<dbReference type="SUPFAM" id="SSF51735">
    <property type="entry name" value="NAD(P)-binding Rossmann-fold domains"/>
    <property type="match status" value="1"/>
</dbReference>
<evidence type="ECO:0000256" key="11">
    <source>
        <dbReference type="ARBA" id="ARBA00022777"/>
    </source>
</evidence>
<evidence type="ECO:0000256" key="14">
    <source>
        <dbReference type="ARBA" id="ARBA00022946"/>
    </source>
</evidence>
<dbReference type="HAMAP" id="MF_00150">
    <property type="entry name" value="ArgC_type1"/>
    <property type="match status" value="1"/>
</dbReference>
<accession>A0AAF0EQA5</accession>
<dbReference type="Gene3D" id="3.40.630.30">
    <property type="match status" value="1"/>
</dbReference>
<keyword evidence="13 19" id="KW-0521">NADP</keyword>
<dbReference type="InterPro" id="IPR011241">
    <property type="entry name" value="NAGK/NAGSA"/>
</dbReference>
<evidence type="ECO:0000256" key="5">
    <source>
        <dbReference type="ARBA" id="ARBA00007239"/>
    </source>
</evidence>
<keyword evidence="17 19" id="KW-0511">Multifunctional enzyme</keyword>
<evidence type="ECO:0000256" key="20">
    <source>
        <dbReference type="SAM" id="MobiDB-lite"/>
    </source>
</evidence>
<dbReference type="Pfam" id="PF04768">
    <property type="entry name" value="NAT"/>
    <property type="match status" value="1"/>
</dbReference>
<evidence type="ECO:0000259" key="21">
    <source>
        <dbReference type="PROSITE" id="PS51731"/>
    </source>
</evidence>
<dbReference type="InterPro" id="IPR058924">
    <property type="entry name" value="AGPR_dimerisation_dom"/>
</dbReference>
<evidence type="ECO:0000256" key="3">
    <source>
        <dbReference type="ARBA" id="ARBA00004862"/>
    </source>
</evidence>
<dbReference type="GO" id="GO:0005759">
    <property type="term" value="C:mitochondrial matrix"/>
    <property type="evidence" value="ECO:0007669"/>
    <property type="project" value="TreeGrafter"/>
</dbReference>
<organism evidence="22 23">
    <name type="scientific">Malassezia cuniculi</name>
    <dbReference type="NCBI Taxonomy" id="948313"/>
    <lineage>
        <taxon>Eukaryota</taxon>
        <taxon>Fungi</taxon>
        <taxon>Dikarya</taxon>
        <taxon>Basidiomycota</taxon>
        <taxon>Ustilaginomycotina</taxon>
        <taxon>Malasseziomycetes</taxon>
        <taxon>Malasseziales</taxon>
        <taxon>Malasseziaceae</taxon>
        <taxon>Malassezia</taxon>
    </lineage>
</organism>
<feature type="domain" description="N-acetyltransferase" evidence="21">
    <location>
        <begin position="334"/>
        <end position="488"/>
    </location>
</feature>
<comment type="similarity">
    <text evidence="5 19">In the C-terminal section; belongs to the NAGSA dehydrogenase family.</text>
</comment>
<keyword evidence="16 19" id="KW-0496">Mitochondrion</keyword>
<dbReference type="Pfam" id="PF22698">
    <property type="entry name" value="Semialdhyde_dhC_1"/>
    <property type="match status" value="1"/>
</dbReference>
<dbReference type="FunFam" id="3.40.630.30:FF:000029">
    <property type="entry name" value="Bifunctional acetylglutamate kinase/N-acetyl-gamma-glutamyl-phosphate reductase"/>
    <property type="match status" value="1"/>
</dbReference>
<dbReference type="Pfam" id="PF01118">
    <property type="entry name" value="Semialdhyde_dh"/>
    <property type="match status" value="1"/>
</dbReference>
<dbReference type="InterPro" id="IPR000706">
    <property type="entry name" value="AGPR_type-1"/>
</dbReference>
<dbReference type="InterPro" id="IPR001048">
    <property type="entry name" value="Asp/Glu/Uridylate_kinase"/>
</dbReference>
<feature type="region of interest" description="Disordered" evidence="20">
    <location>
        <begin position="695"/>
        <end position="726"/>
    </location>
</feature>
<keyword evidence="11 19" id="KW-0418">Kinase</keyword>
<evidence type="ECO:0000256" key="4">
    <source>
        <dbReference type="ARBA" id="ARBA00006830"/>
    </source>
</evidence>
<dbReference type="SMART" id="SM00859">
    <property type="entry name" value="Semialdhyde_dh"/>
    <property type="match status" value="1"/>
</dbReference>
<protein>
    <recommendedName>
        <fullName evidence="6">acetylglutamate kinase</fullName>
        <ecNumber evidence="6">2.7.2.8</ecNumber>
    </recommendedName>
</protein>
<dbReference type="GO" id="GO:0003991">
    <property type="term" value="F:acetylglutamate kinase activity"/>
    <property type="evidence" value="ECO:0007669"/>
    <property type="project" value="UniProtKB-EC"/>
</dbReference>
<sequence length="866" mass="95224">MRAIIARSINPAAALARRQLRTSVPSALARIHVSRRVPQPASVSQANAAYDRETITRLLYSLASRREVERYLRIFSSANKFAVIKVGGAILTDELEELALSLSFLHRVGLYPIVLHGAGPQLNEILEREGIEPDYEDGIRITDAATLRVARRVFLEENQRLVEKLESLGTRARPIPIGVFSASYLDKQKYGLVGRIEGINKEPIESAIRAGCLPILTSLSLSEDGQVLNVNADVAASELAKVLEPLKIVFLSEKGGLFNGVTGELIETINLDEEYDALMKQEWVKYGTKLKLRETKELLDHLPRSSSVAIISVDQLQKELFTDSGAGTLIRRGQKLFRSSSIEEIGADRLREFLREHEPDVRDGRKSAAQLFSELSRAPYTIYGDESLQCVVMVSHPPDEVPVVTCMVATPDAHLNHVLDNVWELVRKDHRRLVWVVRSDDEQRTWHYDHADGGFTRGNRSLFYYGIQDVGDVERVLRSIESSGRVERAYLPLNQRRAAARGFSTMARPALRPSAAPAAGSARSYATEAAPKRVALIGARGYTGRSLVDILNKHPNLELTHVSSRELAGYRLDEYTKGDVTYENLGPRELERLAQGRTAPPPDAYIMALPNGVCRPFVDAVRSVGASHGVVVDLSADHRFDSEWTYGLPELYGRESVRAARLVSNPGCYATNMQLLLAPLMPYVRPEAPPTVFGVSGYSGAGTRSGTKGPDGRPTTEPKIPGESLRGGIKPYSLTDHIHEREARVHLATLGNPADVAFTPVVAPWFSGIIATASVPLRTRLSARNVKELFLERYQNEPLVEVCDSVPEIADGAGHHGFRVGGFQVHSSGDRVVLVGVIDNLLKGAATQCIQNLNLALGLDELAGIQ</sequence>
<dbReference type="NCBIfam" id="TIGR01850">
    <property type="entry name" value="argC"/>
    <property type="match status" value="1"/>
</dbReference>
<dbReference type="CDD" id="cd04252">
    <property type="entry name" value="AAK_NAGK-fArgBP"/>
    <property type="match status" value="1"/>
</dbReference>
<keyword evidence="15 19" id="KW-0560">Oxidoreductase</keyword>
<dbReference type="EMBL" id="CP119878">
    <property type="protein sequence ID" value="WFD34375.1"/>
    <property type="molecule type" value="Genomic_DNA"/>
</dbReference>
<evidence type="ECO:0000256" key="10">
    <source>
        <dbReference type="ARBA" id="ARBA00022741"/>
    </source>
</evidence>
<dbReference type="Gene3D" id="3.40.1160.10">
    <property type="entry name" value="Acetylglutamate kinase-like"/>
    <property type="match status" value="1"/>
</dbReference>